<dbReference type="InterPro" id="IPR036890">
    <property type="entry name" value="HATPase_C_sf"/>
</dbReference>
<dbReference type="GO" id="GO:0000155">
    <property type="term" value="F:phosphorelay sensor kinase activity"/>
    <property type="evidence" value="ECO:0007669"/>
    <property type="project" value="InterPro"/>
</dbReference>
<dbReference type="SUPFAM" id="SSF55785">
    <property type="entry name" value="PYP-like sensor domain (PAS domain)"/>
    <property type="match status" value="1"/>
</dbReference>
<dbReference type="InterPro" id="IPR035965">
    <property type="entry name" value="PAS-like_dom_sf"/>
</dbReference>
<dbReference type="Pfam" id="PF02518">
    <property type="entry name" value="HATPase_c"/>
    <property type="match status" value="1"/>
</dbReference>
<proteinExistence type="predicted"/>
<accession>I3ZD44</accession>
<keyword evidence="14" id="KW-1185">Reference proteome</keyword>
<dbReference type="NCBIfam" id="TIGR00229">
    <property type="entry name" value="sensory_box"/>
    <property type="match status" value="1"/>
</dbReference>
<dbReference type="InterPro" id="IPR005467">
    <property type="entry name" value="His_kinase_dom"/>
</dbReference>
<feature type="domain" description="Histidine kinase" evidence="10">
    <location>
        <begin position="218"/>
        <end position="435"/>
    </location>
</feature>
<dbReference type="AlphaFoldDB" id="I3ZD44"/>
<keyword evidence="8" id="KW-0902">Two-component regulatory system</keyword>
<keyword evidence="3" id="KW-0597">Phosphoprotein</keyword>
<keyword evidence="9" id="KW-0175">Coiled coil</keyword>
<dbReference type="PANTHER" id="PTHR43065:SF42">
    <property type="entry name" value="TWO-COMPONENT SENSOR PPRA"/>
    <property type="match status" value="1"/>
</dbReference>
<evidence type="ECO:0000256" key="5">
    <source>
        <dbReference type="ARBA" id="ARBA00022741"/>
    </source>
</evidence>
<dbReference type="Proteomes" id="UP000006056">
    <property type="component" value="Chromosome"/>
</dbReference>
<dbReference type="SMART" id="SM00388">
    <property type="entry name" value="HisKA"/>
    <property type="match status" value="1"/>
</dbReference>
<gene>
    <name evidence="13" type="ordered locus">Terro_0835</name>
</gene>
<evidence type="ECO:0000259" key="10">
    <source>
        <dbReference type="PROSITE" id="PS50109"/>
    </source>
</evidence>
<dbReference type="PRINTS" id="PR00344">
    <property type="entry name" value="BCTRLSENSOR"/>
</dbReference>
<keyword evidence="7" id="KW-0067">ATP-binding</keyword>
<feature type="domain" description="PAC" evidence="12">
    <location>
        <begin position="96"/>
        <end position="147"/>
    </location>
</feature>
<evidence type="ECO:0000256" key="7">
    <source>
        <dbReference type="ARBA" id="ARBA00022840"/>
    </source>
</evidence>
<dbReference type="InterPro" id="IPR003594">
    <property type="entry name" value="HATPase_dom"/>
</dbReference>
<evidence type="ECO:0000259" key="12">
    <source>
        <dbReference type="PROSITE" id="PS50113"/>
    </source>
</evidence>
<dbReference type="EMBL" id="CP003379">
    <property type="protein sequence ID" value="AFL87162.1"/>
    <property type="molecule type" value="Genomic_DNA"/>
</dbReference>
<feature type="coiled-coil region" evidence="9">
    <location>
        <begin position="138"/>
        <end position="209"/>
    </location>
</feature>
<dbReference type="KEGG" id="trs:Terro_0835"/>
<feature type="domain" description="PAS" evidence="11">
    <location>
        <begin position="24"/>
        <end position="74"/>
    </location>
</feature>
<dbReference type="PROSITE" id="PS50113">
    <property type="entry name" value="PAC"/>
    <property type="match status" value="1"/>
</dbReference>
<dbReference type="Gene3D" id="3.30.565.10">
    <property type="entry name" value="Histidine kinase-like ATPase, C-terminal domain"/>
    <property type="match status" value="1"/>
</dbReference>
<dbReference type="PROSITE" id="PS50112">
    <property type="entry name" value="PAS"/>
    <property type="match status" value="1"/>
</dbReference>
<comment type="catalytic activity">
    <reaction evidence="1">
        <text>ATP + protein L-histidine = ADP + protein N-phospho-L-histidine.</text>
        <dbReference type="EC" id="2.7.13.3"/>
    </reaction>
</comment>
<keyword evidence="6" id="KW-0418">Kinase</keyword>
<evidence type="ECO:0000256" key="4">
    <source>
        <dbReference type="ARBA" id="ARBA00022679"/>
    </source>
</evidence>
<evidence type="ECO:0000256" key="1">
    <source>
        <dbReference type="ARBA" id="ARBA00000085"/>
    </source>
</evidence>
<dbReference type="STRING" id="926566.Terro_0835"/>
<sequence>MEMHSQEPGKSGPAGPVVPSVLAVLQHVPVGIYTVDPHGKCAQINEAALELLGFTEAECLGQDMHELVHFKHPNGSPYLPADCPLLQARATGQPARNVDEVLWTKSGEPVYVTCSSAPVEFGDQVQGTVVTLTDVSTRHQMKQRLERAEAEQREVLRQRDAAARAEQELAQEQATRHRATSVSVERAAADQLRRQQQMAEDRLVQSEKLAAVGRLAASISHEINNPLEAVTNLLYLVRNDPSLSDESGSYLEMAEKELARVSEIVAQTLRFQRGGASATMCSPESLIESVLALHQGRLHHRRIQIDRRHKNSRPFLCPEGDIRQILNNLVGNAIDAMAEKGGTMTIRTRASRDPHTRASGLRISVSDSGHGMTQTTASQIFEPFYTTKGDGGSGLGLWISSTLARRHGGRLNVRSRTGGGPRGGTTFSLFVPEAMQDAIAGSSQQNS</sequence>
<dbReference type="PANTHER" id="PTHR43065">
    <property type="entry name" value="SENSOR HISTIDINE KINASE"/>
    <property type="match status" value="1"/>
</dbReference>
<dbReference type="InterPro" id="IPR004358">
    <property type="entry name" value="Sig_transdc_His_kin-like_C"/>
</dbReference>
<dbReference type="Gene3D" id="3.30.450.20">
    <property type="entry name" value="PAS domain"/>
    <property type="match status" value="1"/>
</dbReference>
<name>I3ZD44_TERRK</name>
<evidence type="ECO:0000259" key="11">
    <source>
        <dbReference type="PROSITE" id="PS50112"/>
    </source>
</evidence>
<evidence type="ECO:0000256" key="8">
    <source>
        <dbReference type="ARBA" id="ARBA00023012"/>
    </source>
</evidence>
<dbReference type="Gene3D" id="1.10.287.130">
    <property type="match status" value="1"/>
</dbReference>
<dbReference type="InterPro" id="IPR013767">
    <property type="entry name" value="PAS_fold"/>
</dbReference>
<dbReference type="GO" id="GO:0006355">
    <property type="term" value="P:regulation of DNA-templated transcription"/>
    <property type="evidence" value="ECO:0007669"/>
    <property type="project" value="InterPro"/>
</dbReference>
<dbReference type="InterPro" id="IPR003661">
    <property type="entry name" value="HisK_dim/P_dom"/>
</dbReference>
<dbReference type="HOGENOM" id="CLU_686560_0_0_0"/>
<dbReference type="CDD" id="cd00082">
    <property type="entry name" value="HisKA"/>
    <property type="match status" value="1"/>
</dbReference>
<reference evidence="13 14" key="1">
    <citation type="submission" date="2012-06" db="EMBL/GenBank/DDBJ databases">
        <title>Complete genome of Terriglobus roseus DSM 18391.</title>
        <authorList>
            <consortium name="US DOE Joint Genome Institute (JGI-PGF)"/>
            <person name="Lucas S."/>
            <person name="Copeland A."/>
            <person name="Lapidus A."/>
            <person name="Glavina del Rio T."/>
            <person name="Dalin E."/>
            <person name="Tice H."/>
            <person name="Bruce D."/>
            <person name="Goodwin L."/>
            <person name="Pitluck S."/>
            <person name="Peters L."/>
            <person name="Mikhailova N."/>
            <person name="Munk A.C.C."/>
            <person name="Kyrpides N."/>
            <person name="Mavromatis K."/>
            <person name="Ivanova N."/>
            <person name="Brettin T."/>
            <person name="Detter J.C."/>
            <person name="Han C."/>
            <person name="Larimer F."/>
            <person name="Land M."/>
            <person name="Hauser L."/>
            <person name="Markowitz V."/>
            <person name="Cheng J.-F."/>
            <person name="Hugenholtz P."/>
            <person name="Woyke T."/>
            <person name="Wu D."/>
            <person name="Brambilla E."/>
            <person name="Klenk H.-P."/>
            <person name="Eisen J.A."/>
        </authorList>
    </citation>
    <scope>NUCLEOTIDE SEQUENCE [LARGE SCALE GENOMIC DNA]</scope>
    <source>
        <strain evidence="14">DSM 18391 / NRRL B-41598 / KBS 63</strain>
    </source>
</reference>
<keyword evidence="5" id="KW-0547">Nucleotide-binding</keyword>
<protein>
    <recommendedName>
        <fullName evidence="2">histidine kinase</fullName>
        <ecNumber evidence="2">2.7.13.3</ecNumber>
    </recommendedName>
</protein>
<dbReference type="eggNOG" id="COG4191">
    <property type="taxonomic scope" value="Bacteria"/>
</dbReference>
<dbReference type="InterPro" id="IPR036097">
    <property type="entry name" value="HisK_dim/P_sf"/>
</dbReference>
<dbReference type="SMART" id="SM00387">
    <property type="entry name" value="HATPase_c"/>
    <property type="match status" value="1"/>
</dbReference>
<organism evidence="13 14">
    <name type="scientific">Terriglobus roseus (strain DSM 18391 / NRRL B-41598 / KBS 63)</name>
    <dbReference type="NCBI Taxonomy" id="926566"/>
    <lineage>
        <taxon>Bacteria</taxon>
        <taxon>Pseudomonadati</taxon>
        <taxon>Acidobacteriota</taxon>
        <taxon>Terriglobia</taxon>
        <taxon>Terriglobales</taxon>
        <taxon>Acidobacteriaceae</taxon>
        <taxon>Terriglobus</taxon>
    </lineage>
</organism>
<dbReference type="Pfam" id="PF00989">
    <property type="entry name" value="PAS"/>
    <property type="match status" value="1"/>
</dbReference>
<evidence type="ECO:0000256" key="9">
    <source>
        <dbReference type="SAM" id="Coils"/>
    </source>
</evidence>
<keyword evidence="4" id="KW-0808">Transferase</keyword>
<evidence type="ECO:0000256" key="3">
    <source>
        <dbReference type="ARBA" id="ARBA00022553"/>
    </source>
</evidence>
<dbReference type="Pfam" id="PF00512">
    <property type="entry name" value="HisKA"/>
    <property type="match status" value="1"/>
</dbReference>
<dbReference type="SUPFAM" id="SSF47384">
    <property type="entry name" value="Homodimeric domain of signal transducing histidine kinase"/>
    <property type="match status" value="1"/>
</dbReference>
<evidence type="ECO:0000313" key="14">
    <source>
        <dbReference type="Proteomes" id="UP000006056"/>
    </source>
</evidence>
<evidence type="ECO:0000256" key="6">
    <source>
        <dbReference type="ARBA" id="ARBA00022777"/>
    </source>
</evidence>
<evidence type="ECO:0000256" key="2">
    <source>
        <dbReference type="ARBA" id="ARBA00012438"/>
    </source>
</evidence>
<dbReference type="PROSITE" id="PS50109">
    <property type="entry name" value="HIS_KIN"/>
    <property type="match status" value="1"/>
</dbReference>
<evidence type="ECO:0000313" key="13">
    <source>
        <dbReference type="EMBL" id="AFL87162.1"/>
    </source>
</evidence>
<dbReference type="SUPFAM" id="SSF55874">
    <property type="entry name" value="ATPase domain of HSP90 chaperone/DNA topoisomerase II/histidine kinase"/>
    <property type="match status" value="1"/>
</dbReference>
<dbReference type="CDD" id="cd00130">
    <property type="entry name" value="PAS"/>
    <property type="match status" value="1"/>
</dbReference>
<dbReference type="EC" id="2.7.13.3" evidence="2"/>
<dbReference type="GO" id="GO:0005524">
    <property type="term" value="F:ATP binding"/>
    <property type="evidence" value="ECO:0007669"/>
    <property type="project" value="UniProtKB-KW"/>
</dbReference>
<dbReference type="InterPro" id="IPR000014">
    <property type="entry name" value="PAS"/>
</dbReference>
<dbReference type="InterPro" id="IPR000700">
    <property type="entry name" value="PAS-assoc_C"/>
</dbReference>
<dbReference type="CDD" id="cd00075">
    <property type="entry name" value="HATPase"/>
    <property type="match status" value="1"/>
</dbReference>
<dbReference type="SMART" id="SM00091">
    <property type="entry name" value="PAS"/>
    <property type="match status" value="1"/>
</dbReference>